<dbReference type="STRING" id="756272.Plabr_3878"/>
<dbReference type="Pfam" id="PF09423">
    <property type="entry name" value="PhoD"/>
    <property type="match status" value="1"/>
</dbReference>
<dbReference type="eggNOG" id="COG3540">
    <property type="taxonomic scope" value="Bacteria"/>
</dbReference>
<dbReference type="AlphaFoldDB" id="F0STI8"/>
<dbReference type="Proteomes" id="UP000006860">
    <property type="component" value="Chromosome"/>
</dbReference>
<dbReference type="RefSeq" id="WP_013630174.1">
    <property type="nucleotide sequence ID" value="NC_015174.1"/>
</dbReference>
<evidence type="ECO:0000313" key="2">
    <source>
        <dbReference type="EMBL" id="ADY61457.1"/>
    </source>
</evidence>
<dbReference type="PANTHER" id="PTHR33987:SF1">
    <property type="entry name" value="CALCINEURIN-LIKE METALLO-PHOSPHOESTERASE SUPERFAMILY PROTEIN"/>
    <property type="match status" value="1"/>
</dbReference>
<gene>
    <name evidence="2" type="ordered locus">Plabr_3878</name>
</gene>
<dbReference type="CDD" id="cd07389">
    <property type="entry name" value="MPP_PhoD"/>
    <property type="match status" value="1"/>
</dbReference>
<dbReference type="HOGENOM" id="CLU_041740_3_0_0"/>
<proteinExistence type="predicted"/>
<evidence type="ECO:0000313" key="3">
    <source>
        <dbReference type="Proteomes" id="UP000006860"/>
    </source>
</evidence>
<dbReference type="SUPFAM" id="SSF56300">
    <property type="entry name" value="Metallo-dependent phosphatases"/>
    <property type="match status" value="1"/>
</dbReference>
<dbReference type="InterPro" id="IPR038607">
    <property type="entry name" value="PhoD-like_sf"/>
</dbReference>
<keyword evidence="3" id="KW-1185">Reference proteome</keyword>
<dbReference type="Gene3D" id="3.60.21.70">
    <property type="entry name" value="PhoD-like phosphatase"/>
    <property type="match status" value="1"/>
</dbReference>
<dbReference type="CDD" id="cd00063">
    <property type="entry name" value="FN3"/>
    <property type="match status" value="1"/>
</dbReference>
<dbReference type="OrthoDB" id="9763616at2"/>
<organism evidence="2 3">
    <name type="scientific">Rubinisphaera brasiliensis (strain ATCC 49424 / DSM 5305 / JCM 21570 / IAM 15109 / NBRC 103401 / IFAM 1448)</name>
    <name type="common">Planctomyces brasiliensis</name>
    <dbReference type="NCBI Taxonomy" id="756272"/>
    <lineage>
        <taxon>Bacteria</taxon>
        <taxon>Pseudomonadati</taxon>
        <taxon>Planctomycetota</taxon>
        <taxon>Planctomycetia</taxon>
        <taxon>Planctomycetales</taxon>
        <taxon>Planctomycetaceae</taxon>
        <taxon>Rubinisphaera</taxon>
    </lineage>
</organism>
<dbReference type="PANTHER" id="PTHR33987">
    <property type="entry name" value="CALCINEURIN-LIKE METALLO-PHOSPHOESTERASE SUPERFAMILY PROTEIN"/>
    <property type="match status" value="1"/>
</dbReference>
<dbReference type="InterPro" id="IPR003961">
    <property type="entry name" value="FN3_dom"/>
</dbReference>
<accession>F0STI8</accession>
<dbReference type="EMBL" id="CP002546">
    <property type="protein sequence ID" value="ADY61457.1"/>
    <property type="molecule type" value="Genomic_DNA"/>
</dbReference>
<dbReference type="KEGG" id="pbs:Plabr_3878"/>
<sequence>MSMDLNRRAMLAATAVSFVSGRSQADEPKAAGVGPMIGHVSSTTARIWYRPEKPGRYLLHISAGNGDTVEKVSAIEARPENDLCVTWTIEGLRPDTRYDYHVAAQGGNVVEGCDCYFRTPAKPADQQKVCLAFGSCASMDSIPLWTQMKERGADGLVLLGDTPYIDSTNLNVAREKHRQFLSIPSLSALIRNTPTWGTWDDHDFGRNDSDGRLEGKENTRRALVEYRANPQFGDDDQGVYSKFRYGPVEVFLLDTRWFSRTEDSPVDPSKPTLLGRKQWEWLKQSLKDSTAPFKVIACGMIWDDKQNRESDDWGSYAHERQALFEFLGQEKISGVVLIGGDIHCSRLLKYKTEKLVGYPIHQLIVSPIHSGTIPSLNVAHPDLIRGSATPHVWLRLEVDSTAAPPRMKAEWVQMNDLPMWGLTLTENQLRKTRNAPTSR</sequence>
<feature type="domain" description="PhoD-like phosphatase metallophosphatase" evidence="1">
    <location>
        <begin position="169"/>
        <end position="376"/>
    </location>
</feature>
<name>F0STI8_RUBBR</name>
<dbReference type="InterPro" id="IPR018946">
    <property type="entry name" value="PhoD-like_MPP"/>
</dbReference>
<dbReference type="InterPro" id="IPR029052">
    <property type="entry name" value="Metallo-depent_PP-like"/>
</dbReference>
<reference evidence="3" key="1">
    <citation type="submission" date="2011-02" db="EMBL/GenBank/DDBJ databases">
        <title>The complete genome of Planctomyces brasiliensis DSM 5305.</title>
        <authorList>
            <person name="Lucas S."/>
            <person name="Copeland A."/>
            <person name="Lapidus A."/>
            <person name="Bruce D."/>
            <person name="Goodwin L."/>
            <person name="Pitluck S."/>
            <person name="Kyrpides N."/>
            <person name="Mavromatis K."/>
            <person name="Pagani I."/>
            <person name="Ivanova N."/>
            <person name="Ovchinnikova G."/>
            <person name="Lu M."/>
            <person name="Detter J.C."/>
            <person name="Han C."/>
            <person name="Land M."/>
            <person name="Hauser L."/>
            <person name="Markowitz V."/>
            <person name="Cheng J.-F."/>
            <person name="Hugenholtz P."/>
            <person name="Woyke T."/>
            <person name="Wu D."/>
            <person name="Tindall B."/>
            <person name="Pomrenke H.G."/>
            <person name="Brambilla E."/>
            <person name="Klenk H.-P."/>
            <person name="Eisen J.A."/>
        </authorList>
    </citation>
    <scope>NUCLEOTIDE SEQUENCE [LARGE SCALE GENOMIC DNA]</scope>
    <source>
        <strain evidence="3">ATCC 49424 / DSM 5305 / JCM 21570 / NBRC 103401 / IFAM 1448</strain>
    </source>
</reference>
<protein>
    <submittedName>
        <fullName evidence="2">Phosphodiesterase/alkaline phosphatase D-like protein</fullName>
    </submittedName>
</protein>
<evidence type="ECO:0000259" key="1">
    <source>
        <dbReference type="Pfam" id="PF09423"/>
    </source>
</evidence>